<accession>A0ABR9P472</accession>
<dbReference type="NCBIfam" id="TIGR02548">
    <property type="entry name" value="casB_cse2"/>
    <property type="match status" value="1"/>
</dbReference>
<reference evidence="1 2" key="1">
    <citation type="submission" date="2020-09" db="EMBL/GenBank/DDBJ databases">
        <title>Diversity and distribution of actinomycetes associated with coral in the coast of Hainan.</title>
        <authorList>
            <person name="Li F."/>
        </authorList>
    </citation>
    <scope>NUCLEOTIDE SEQUENCE [LARGE SCALE GENOMIC DNA]</scope>
    <source>
        <strain evidence="1 2">HNM0947</strain>
    </source>
</reference>
<dbReference type="InterPro" id="IPR013382">
    <property type="entry name" value="CRISPR-assoc_prot_Cse2"/>
</dbReference>
<dbReference type="Proteomes" id="UP000806528">
    <property type="component" value="Unassembled WGS sequence"/>
</dbReference>
<name>A0ABR9P472_9ACTN</name>
<evidence type="ECO:0000313" key="1">
    <source>
        <dbReference type="EMBL" id="MBE2998644.1"/>
    </source>
</evidence>
<dbReference type="EMBL" id="JADBGI010000006">
    <property type="protein sequence ID" value="MBE2998644.1"/>
    <property type="molecule type" value="Genomic_DNA"/>
</dbReference>
<evidence type="ECO:0000313" key="2">
    <source>
        <dbReference type="Proteomes" id="UP000806528"/>
    </source>
</evidence>
<dbReference type="Gene3D" id="1.10.520.40">
    <property type="entry name" value="CRISPR-associated protein Cse2"/>
    <property type="match status" value="1"/>
</dbReference>
<dbReference type="Pfam" id="PF09485">
    <property type="entry name" value="CRISPR_Cse2"/>
    <property type="match status" value="1"/>
</dbReference>
<sequence>MNKGKADNPHQGYVNELYTMGWKLNSGQAQAVAQARRQLARFRRSLTEDRYIDDVYDVLLKFERIPAAHEGPCLLIGGLYALHPDNGTSSPKRWPLCAALAESSSAEARVRQLIGASQTSNEALEHYLRQAVRLVSRAPEQRPLDYNQLLWDLIHLSSGDETRARPVRRRWARDFRHQVHTSQTSDKKDAT</sequence>
<comment type="caution">
    <text evidence="1">The sequence shown here is derived from an EMBL/GenBank/DDBJ whole genome shotgun (WGS) entry which is preliminary data.</text>
</comment>
<dbReference type="InterPro" id="IPR038287">
    <property type="entry name" value="Cse2_sf"/>
</dbReference>
<proteinExistence type="predicted"/>
<organism evidence="1 2">
    <name type="scientific">Nocardiopsis coralli</name>
    <dbReference type="NCBI Taxonomy" id="2772213"/>
    <lineage>
        <taxon>Bacteria</taxon>
        <taxon>Bacillati</taxon>
        <taxon>Actinomycetota</taxon>
        <taxon>Actinomycetes</taxon>
        <taxon>Streptosporangiales</taxon>
        <taxon>Nocardiopsidaceae</taxon>
        <taxon>Nocardiopsis</taxon>
    </lineage>
</organism>
<protein>
    <submittedName>
        <fullName evidence="1">Type I-E CRISPR-associated protein Cse2/CasB</fullName>
    </submittedName>
</protein>
<gene>
    <name evidence="1" type="primary">casB</name>
    <name evidence="1" type="ORF">IDM40_08000</name>
</gene>
<keyword evidence="2" id="KW-1185">Reference proteome</keyword>